<accession>A0A2T0FFR9</accession>
<feature type="domain" description="Zinc finger Mcm10/DnaG-type" evidence="9">
    <location>
        <begin position="183"/>
        <end position="227"/>
    </location>
</feature>
<evidence type="ECO:0000259" key="10">
    <source>
        <dbReference type="Pfam" id="PF22379"/>
    </source>
</evidence>
<keyword evidence="4" id="KW-0479">Metal-binding</keyword>
<keyword evidence="12" id="KW-1185">Reference proteome</keyword>
<evidence type="ECO:0000256" key="6">
    <source>
        <dbReference type="ARBA" id="ARBA00022833"/>
    </source>
</evidence>
<feature type="domain" description="MCM10 OB-fold" evidence="10">
    <location>
        <begin position="52"/>
        <end position="180"/>
    </location>
</feature>
<dbReference type="AlphaFoldDB" id="A0A2T0FFR9"/>
<proteinExistence type="inferred from homology"/>
<evidence type="ECO:0000313" key="11">
    <source>
        <dbReference type="EMBL" id="PRT53838.1"/>
    </source>
</evidence>
<evidence type="ECO:0000259" key="9">
    <source>
        <dbReference type="Pfam" id="PF09329"/>
    </source>
</evidence>
<feature type="compositionally biased region" description="Polar residues" evidence="8">
    <location>
        <begin position="1"/>
        <end position="19"/>
    </location>
</feature>
<evidence type="ECO:0000256" key="8">
    <source>
        <dbReference type="SAM" id="MobiDB-lite"/>
    </source>
</evidence>
<sequence>MSEFANQLRAQRKVSSSTKELVKQRLGGFSTTNVGASDKKTGEQKDSVEPYTKLDLTTRYVSCGDFDALVQDVTVLTLSKLLSEVYPPLFTPPSYPNFVVMAIVARKGEAKQSMRGSKYIMLTLTDLKYDVMLAIHGASFEKFWKIRPGTLIALLNPNIYVAKGETRTLGLSIRGETSILEIGHSKHCGQCYGESSNKKRCKNWVDLRRTEFCEYHREVRLRKVAGTRPEFNSTVSKLYDPKSGAKRMTVFEGGAVKWKQGLHTDFQAPLDAGKVYHSSARGSFMGDFEETVTSKEKQVKRDKRRADELQNELRIRKKLAQRPDGFLLREFDTKGKLIDQDANKDFVEKHRAFTPEHIRRIGFDPTGGQRAKQLERHNSDSDDLEII</sequence>
<dbReference type="GO" id="GO:0006270">
    <property type="term" value="P:DNA replication initiation"/>
    <property type="evidence" value="ECO:0007669"/>
    <property type="project" value="InterPro"/>
</dbReference>
<evidence type="ECO:0000256" key="3">
    <source>
        <dbReference type="ARBA" id="ARBA00022705"/>
    </source>
</evidence>
<dbReference type="STRING" id="45607.A0A2T0FFR9"/>
<dbReference type="OrthoDB" id="273123at2759"/>
<comment type="subcellular location">
    <subcellularLocation>
        <location evidence="1">Nucleus</location>
    </subcellularLocation>
</comment>
<evidence type="ECO:0000256" key="7">
    <source>
        <dbReference type="ARBA" id="ARBA00023242"/>
    </source>
</evidence>
<reference evidence="11 12" key="1">
    <citation type="submission" date="2017-04" db="EMBL/GenBank/DDBJ databases">
        <title>Genome sequencing of [Candida] sorbophila.</title>
        <authorList>
            <person name="Ahn J.O."/>
        </authorList>
    </citation>
    <scope>NUCLEOTIDE SEQUENCE [LARGE SCALE GENOMIC DNA]</scope>
    <source>
        <strain evidence="11 12">DS02</strain>
    </source>
</reference>
<feature type="region of interest" description="Disordered" evidence="8">
    <location>
        <begin position="363"/>
        <end position="387"/>
    </location>
</feature>
<keyword evidence="7" id="KW-0539">Nucleus</keyword>
<feature type="region of interest" description="Disordered" evidence="8">
    <location>
        <begin position="1"/>
        <end position="22"/>
    </location>
</feature>
<comment type="similarity">
    <text evidence="2">Belongs to the MCM10 family.</text>
</comment>
<dbReference type="GO" id="GO:0003688">
    <property type="term" value="F:DNA replication origin binding"/>
    <property type="evidence" value="ECO:0007669"/>
    <property type="project" value="TreeGrafter"/>
</dbReference>
<comment type="caution">
    <text evidence="11">The sequence shown here is derived from an EMBL/GenBank/DDBJ whole genome shotgun (WGS) entry which is preliminary data.</text>
</comment>
<protein>
    <submittedName>
        <fullName evidence="11">DNA replication licensing factor mcm10</fullName>
    </submittedName>
</protein>
<evidence type="ECO:0000256" key="1">
    <source>
        <dbReference type="ARBA" id="ARBA00004123"/>
    </source>
</evidence>
<name>A0A2T0FFR9_9ASCO</name>
<dbReference type="PANTHER" id="PTHR13454:SF11">
    <property type="entry name" value="PROTEIN MCM10 HOMOLOG"/>
    <property type="match status" value="1"/>
</dbReference>
<dbReference type="GO" id="GO:0043596">
    <property type="term" value="C:nuclear replication fork"/>
    <property type="evidence" value="ECO:0007669"/>
    <property type="project" value="TreeGrafter"/>
</dbReference>
<dbReference type="GO" id="GO:0003697">
    <property type="term" value="F:single-stranded DNA binding"/>
    <property type="evidence" value="ECO:0007669"/>
    <property type="project" value="InterPro"/>
</dbReference>
<evidence type="ECO:0000256" key="2">
    <source>
        <dbReference type="ARBA" id="ARBA00009679"/>
    </source>
</evidence>
<dbReference type="InterPro" id="IPR015408">
    <property type="entry name" value="Znf_Mcm10/DnaG"/>
</dbReference>
<dbReference type="InterPro" id="IPR055065">
    <property type="entry name" value="OB_MCM10"/>
</dbReference>
<organism evidence="11 12">
    <name type="scientific">Wickerhamiella sorbophila</name>
    <dbReference type="NCBI Taxonomy" id="45607"/>
    <lineage>
        <taxon>Eukaryota</taxon>
        <taxon>Fungi</taxon>
        <taxon>Dikarya</taxon>
        <taxon>Ascomycota</taxon>
        <taxon>Saccharomycotina</taxon>
        <taxon>Dipodascomycetes</taxon>
        <taxon>Dipodascales</taxon>
        <taxon>Trichomonascaceae</taxon>
        <taxon>Wickerhamiella</taxon>
    </lineage>
</organism>
<dbReference type="Proteomes" id="UP000238350">
    <property type="component" value="Unassembled WGS sequence"/>
</dbReference>
<dbReference type="Pfam" id="PF09329">
    <property type="entry name" value="zf-primase"/>
    <property type="match status" value="1"/>
</dbReference>
<gene>
    <name evidence="11" type="ORF">B9G98_01458</name>
</gene>
<keyword evidence="6" id="KW-0862">Zinc</keyword>
<dbReference type="Gene3D" id="2.40.50.140">
    <property type="entry name" value="Nucleic acid-binding proteins"/>
    <property type="match status" value="1"/>
</dbReference>
<evidence type="ECO:0000256" key="5">
    <source>
        <dbReference type="ARBA" id="ARBA00022771"/>
    </source>
</evidence>
<dbReference type="EMBL" id="NDIQ01000001">
    <property type="protein sequence ID" value="PRT53838.1"/>
    <property type="molecule type" value="Genomic_DNA"/>
</dbReference>
<keyword evidence="3" id="KW-0235">DNA replication</keyword>
<evidence type="ECO:0000256" key="4">
    <source>
        <dbReference type="ARBA" id="ARBA00022723"/>
    </source>
</evidence>
<dbReference type="InterPro" id="IPR012340">
    <property type="entry name" value="NA-bd_OB-fold"/>
</dbReference>
<keyword evidence="5" id="KW-0863">Zinc-finger</keyword>
<dbReference type="RefSeq" id="XP_024663784.1">
    <property type="nucleotide sequence ID" value="XM_024808016.1"/>
</dbReference>
<dbReference type="InterPro" id="IPR040184">
    <property type="entry name" value="Mcm10"/>
</dbReference>
<evidence type="ECO:0000313" key="12">
    <source>
        <dbReference type="Proteomes" id="UP000238350"/>
    </source>
</evidence>
<dbReference type="Pfam" id="PF22379">
    <property type="entry name" value="OB_MCM10"/>
    <property type="match status" value="1"/>
</dbReference>
<dbReference type="GO" id="GO:0008270">
    <property type="term" value="F:zinc ion binding"/>
    <property type="evidence" value="ECO:0007669"/>
    <property type="project" value="UniProtKB-KW"/>
</dbReference>
<dbReference type="PANTHER" id="PTHR13454">
    <property type="entry name" value="PROTEIN MCM10 HOMOLOG"/>
    <property type="match status" value="1"/>
</dbReference>
<dbReference type="GeneID" id="36515207"/>